<feature type="domain" description="HTH hxlR-type" evidence="4">
    <location>
        <begin position="1"/>
        <end position="94"/>
    </location>
</feature>
<evidence type="ECO:0000256" key="3">
    <source>
        <dbReference type="ARBA" id="ARBA00023163"/>
    </source>
</evidence>
<evidence type="ECO:0000313" key="5">
    <source>
        <dbReference type="EMBL" id="AWT57601.1"/>
    </source>
</evidence>
<dbReference type="InterPro" id="IPR002577">
    <property type="entry name" value="HTH_HxlR"/>
</dbReference>
<protein>
    <submittedName>
        <fullName evidence="5">Transcriptional regulatory protein</fullName>
    </submittedName>
</protein>
<gene>
    <name evidence="5" type="ORF">D806_066690</name>
</gene>
<keyword evidence="1" id="KW-0805">Transcription regulation</keyword>
<evidence type="ECO:0000313" key="6">
    <source>
        <dbReference type="Proteomes" id="UP000011200"/>
    </source>
</evidence>
<organism evidence="5 6">
    <name type="scientific">Mycolicibacterium smegmatis (strain MKD8)</name>
    <name type="common">Mycobacterium smegmatis</name>
    <dbReference type="NCBI Taxonomy" id="1214915"/>
    <lineage>
        <taxon>Bacteria</taxon>
        <taxon>Bacillati</taxon>
        <taxon>Actinomycetota</taxon>
        <taxon>Actinomycetes</taxon>
        <taxon>Mycobacteriales</taxon>
        <taxon>Mycobacteriaceae</taxon>
        <taxon>Mycolicibacterium</taxon>
    </lineage>
</organism>
<dbReference type="Pfam" id="PF01638">
    <property type="entry name" value="HxlR"/>
    <property type="match status" value="1"/>
</dbReference>
<dbReference type="PANTHER" id="PTHR33204">
    <property type="entry name" value="TRANSCRIPTIONAL REGULATOR, MARR FAMILY"/>
    <property type="match status" value="1"/>
</dbReference>
<reference evidence="5 6" key="1">
    <citation type="journal article" date="2013" name="Genome Announc.">
        <title>Draft genome sequence of MKD8, a conjugal recipient Mycobacterium smegmatis strain.</title>
        <authorList>
            <person name="Gray T.A."/>
            <person name="Palumbo M.J."/>
            <person name="Derbyshire K.M."/>
        </authorList>
    </citation>
    <scope>NUCLEOTIDE SEQUENCE [LARGE SCALE GENOMIC DNA]</scope>
    <source>
        <strain evidence="5 6">MKD8</strain>
    </source>
</reference>
<accession>A0A2U9Q0K3</accession>
<dbReference type="EMBL" id="CP027541">
    <property type="protein sequence ID" value="AWT57601.1"/>
    <property type="molecule type" value="Genomic_DNA"/>
</dbReference>
<name>A0A2U9Q0K3_MYCSE</name>
<evidence type="ECO:0000256" key="1">
    <source>
        <dbReference type="ARBA" id="ARBA00023015"/>
    </source>
</evidence>
<proteinExistence type="predicted"/>
<dbReference type="PANTHER" id="PTHR33204:SF18">
    <property type="entry name" value="TRANSCRIPTIONAL REGULATORY PROTEIN"/>
    <property type="match status" value="1"/>
</dbReference>
<reference evidence="6" key="2">
    <citation type="submission" date="2018-03" db="EMBL/GenBank/DDBJ databases">
        <authorList>
            <person name="Derbyshire K."/>
            <person name="Gray T.A."/>
            <person name="Champion M."/>
        </authorList>
    </citation>
    <scope>NUCLEOTIDE SEQUENCE [LARGE SCALE GENOMIC DNA]</scope>
    <source>
        <strain evidence="6">MKD8</strain>
    </source>
</reference>
<sequence>MSVLGRPWAALIVREALLGRSRFSEFRDQLGVASDVLSARLAELVTAGVLEVQDYQEPGERRRSRYVLTEAGRGLVSVLAAMGQWGRVHLPRADSAGYRFVEAATGEPVIAGFHHADGRPVPAAEVAFVDRPAT</sequence>
<keyword evidence="2" id="KW-0238">DNA-binding</keyword>
<dbReference type="InterPro" id="IPR036390">
    <property type="entry name" value="WH_DNA-bd_sf"/>
</dbReference>
<evidence type="ECO:0000259" key="4">
    <source>
        <dbReference type="PROSITE" id="PS51118"/>
    </source>
</evidence>
<dbReference type="Proteomes" id="UP000011200">
    <property type="component" value="Chromosome"/>
</dbReference>
<dbReference type="GO" id="GO:0003677">
    <property type="term" value="F:DNA binding"/>
    <property type="evidence" value="ECO:0007669"/>
    <property type="project" value="UniProtKB-KW"/>
</dbReference>
<dbReference type="InterPro" id="IPR036388">
    <property type="entry name" value="WH-like_DNA-bd_sf"/>
</dbReference>
<dbReference type="Gene3D" id="1.10.10.10">
    <property type="entry name" value="Winged helix-like DNA-binding domain superfamily/Winged helix DNA-binding domain"/>
    <property type="match status" value="1"/>
</dbReference>
<dbReference type="AlphaFoldDB" id="A0A2U9Q0K3"/>
<keyword evidence="3" id="KW-0804">Transcription</keyword>
<evidence type="ECO:0000256" key="2">
    <source>
        <dbReference type="ARBA" id="ARBA00023125"/>
    </source>
</evidence>
<dbReference type="SUPFAM" id="SSF46785">
    <property type="entry name" value="Winged helix' DNA-binding domain"/>
    <property type="match status" value="1"/>
</dbReference>
<dbReference type="PROSITE" id="PS51118">
    <property type="entry name" value="HTH_HXLR"/>
    <property type="match status" value="1"/>
</dbReference>